<comment type="caution">
    <text evidence="2">The sequence shown here is derived from an EMBL/GenBank/DDBJ whole genome shotgun (WGS) entry which is preliminary data.</text>
</comment>
<sequence length="98" mass="11124">MDSMRTRVQELERECSTMKKAIQKIDKVSKHSSGNSGEEENWRKFRCIDSRLKCVTPHEPTVVEAGKGECYRGNLCWTIQSSRGPSKAQQLPSHNASK</sequence>
<organism evidence="2 3">
    <name type="scientific">Datura stramonium</name>
    <name type="common">Jimsonweed</name>
    <name type="synonym">Common thornapple</name>
    <dbReference type="NCBI Taxonomy" id="4076"/>
    <lineage>
        <taxon>Eukaryota</taxon>
        <taxon>Viridiplantae</taxon>
        <taxon>Streptophyta</taxon>
        <taxon>Embryophyta</taxon>
        <taxon>Tracheophyta</taxon>
        <taxon>Spermatophyta</taxon>
        <taxon>Magnoliopsida</taxon>
        <taxon>eudicotyledons</taxon>
        <taxon>Gunneridae</taxon>
        <taxon>Pentapetalae</taxon>
        <taxon>asterids</taxon>
        <taxon>lamiids</taxon>
        <taxon>Solanales</taxon>
        <taxon>Solanaceae</taxon>
        <taxon>Solanoideae</taxon>
        <taxon>Datureae</taxon>
        <taxon>Datura</taxon>
    </lineage>
</organism>
<keyword evidence="1" id="KW-0175">Coiled coil</keyword>
<name>A0ABS8RPW4_DATST</name>
<keyword evidence="3" id="KW-1185">Reference proteome</keyword>
<proteinExistence type="predicted"/>
<reference evidence="2 3" key="1">
    <citation type="journal article" date="2021" name="BMC Genomics">
        <title>Datura genome reveals duplications of psychoactive alkaloid biosynthetic genes and high mutation rate following tissue culture.</title>
        <authorList>
            <person name="Rajewski A."/>
            <person name="Carter-House D."/>
            <person name="Stajich J."/>
            <person name="Litt A."/>
        </authorList>
    </citation>
    <scope>NUCLEOTIDE SEQUENCE [LARGE SCALE GENOMIC DNA]</scope>
    <source>
        <strain evidence="2">AR-01</strain>
    </source>
</reference>
<gene>
    <name evidence="2" type="ORF">HAX54_046951</name>
</gene>
<evidence type="ECO:0000313" key="2">
    <source>
        <dbReference type="EMBL" id="MCD7448857.1"/>
    </source>
</evidence>
<accession>A0ABS8RPW4</accession>
<feature type="coiled-coil region" evidence="1">
    <location>
        <begin position="1"/>
        <end position="28"/>
    </location>
</feature>
<evidence type="ECO:0000313" key="3">
    <source>
        <dbReference type="Proteomes" id="UP000823775"/>
    </source>
</evidence>
<protein>
    <submittedName>
        <fullName evidence="2">Uncharacterized protein</fullName>
    </submittedName>
</protein>
<evidence type="ECO:0000256" key="1">
    <source>
        <dbReference type="SAM" id="Coils"/>
    </source>
</evidence>
<dbReference type="EMBL" id="JACEIK010000075">
    <property type="protein sequence ID" value="MCD7448857.1"/>
    <property type="molecule type" value="Genomic_DNA"/>
</dbReference>
<dbReference type="Proteomes" id="UP000823775">
    <property type="component" value="Unassembled WGS sequence"/>
</dbReference>